<evidence type="ECO:0000313" key="9">
    <source>
        <dbReference type="EMBL" id="AOW02341.1"/>
    </source>
</evidence>
<dbReference type="KEGG" id="yli:2909653"/>
<gene>
    <name evidence="10" type="ORF">B0I71DRAFT_133645</name>
    <name evidence="9" type="ORF">YALI1_C06106g</name>
</gene>
<dbReference type="Gene3D" id="3.30.200.20">
    <property type="entry name" value="Phosphorylase Kinase, domain 1"/>
    <property type="match status" value="1"/>
</dbReference>
<feature type="compositionally biased region" description="Polar residues" evidence="7">
    <location>
        <begin position="210"/>
        <end position="220"/>
    </location>
</feature>
<dbReference type="GO" id="GO:0005524">
    <property type="term" value="F:ATP binding"/>
    <property type="evidence" value="ECO:0007669"/>
    <property type="project" value="UniProtKB-UniRule"/>
</dbReference>
<feature type="region of interest" description="Disordered" evidence="7">
    <location>
        <begin position="1"/>
        <end position="74"/>
    </location>
</feature>
<dbReference type="GO" id="GO:0005634">
    <property type="term" value="C:nucleus"/>
    <property type="evidence" value="ECO:0007669"/>
    <property type="project" value="EnsemblFungi"/>
</dbReference>
<proteinExistence type="predicted"/>
<keyword evidence="4 10" id="KW-0418">Kinase</keyword>
<dbReference type="PANTHER" id="PTHR45646">
    <property type="entry name" value="SERINE/THREONINE-PROTEIN KINASE DOA-RELATED"/>
    <property type="match status" value="1"/>
</dbReference>
<evidence type="ECO:0000256" key="5">
    <source>
        <dbReference type="ARBA" id="ARBA00022840"/>
    </source>
</evidence>
<keyword evidence="3 6" id="KW-0547">Nucleotide-binding</keyword>
<dbReference type="eggNOG" id="KOG0671">
    <property type="taxonomic scope" value="Eukaryota"/>
</dbReference>
<dbReference type="GO" id="GO:0034599">
    <property type="term" value="P:cellular response to oxidative stress"/>
    <property type="evidence" value="ECO:0007669"/>
    <property type="project" value="EnsemblFungi"/>
</dbReference>
<dbReference type="Proteomes" id="UP000182444">
    <property type="component" value="Chromosome 1C"/>
</dbReference>
<dbReference type="GeneID" id="2909653"/>
<evidence type="ECO:0000256" key="2">
    <source>
        <dbReference type="ARBA" id="ARBA00022679"/>
    </source>
</evidence>
<dbReference type="CDD" id="cd14134">
    <property type="entry name" value="PKc_CLK"/>
    <property type="match status" value="1"/>
</dbReference>
<feature type="compositionally biased region" description="Low complexity" evidence="7">
    <location>
        <begin position="155"/>
        <end position="169"/>
    </location>
</feature>
<dbReference type="GO" id="GO:0048026">
    <property type="term" value="P:positive regulation of mRNA splicing, via spliceosome"/>
    <property type="evidence" value="ECO:0007669"/>
    <property type="project" value="EnsemblFungi"/>
</dbReference>
<evidence type="ECO:0000313" key="10">
    <source>
        <dbReference type="EMBL" id="RDW24847.1"/>
    </source>
</evidence>
<feature type="compositionally biased region" description="Low complexity" evidence="7">
    <location>
        <begin position="40"/>
        <end position="59"/>
    </location>
</feature>
<dbReference type="AlphaFoldDB" id="A0A1D8N9M9"/>
<dbReference type="PROSITE" id="PS00108">
    <property type="entry name" value="PROTEIN_KINASE_ST"/>
    <property type="match status" value="1"/>
</dbReference>
<evidence type="ECO:0000256" key="4">
    <source>
        <dbReference type="ARBA" id="ARBA00022777"/>
    </source>
</evidence>
<dbReference type="Gene3D" id="1.10.510.10">
    <property type="entry name" value="Transferase(Phosphotransferase) domain 1"/>
    <property type="match status" value="1"/>
</dbReference>
<dbReference type="InterPro" id="IPR000719">
    <property type="entry name" value="Prot_kinase_dom"/>
</dbReference>
<evidence type="ECO:0000313" key="12">
    <source>
        <dbReference type="Proteomes" id="UP000256601"/>
    </source>
</evidence>
<dbReference type="SUPFAM" id="SSF56112">
    <property type="entry name" value="Protein kinase-like (PK-like)"/>
    <property type="match status" value="1"/>
</dbReference>
<evidence type="ECO:0000256" key="3">
    <source>
        <dbReference type="ARBA" id="ARBA00022741"/>
    </source>
</evidence>
<dbReference type="Proteomes" id="UP000256601">
    <property type="component" value="Unassembled WGS sequence"/>
</dbReference>
<evidence type="ECO:0000259" key="8">
    <source>
        <dbReference type="PROSITE" id="PS50011"/>
    </source>
</evidence>
<dbReference type="EMBL" id="KZ859019">
    <property type="protein sequence ID" value="RDW24847.1"/>
    <property type="molecule type" value="Genomic_DNA"/>
</dbReference>
<evidence type="ECO:0000256" key="6">
    <source>
        <dbReference type="PROSITE-ProRule" id="PRU10141"/>
    </source>
</evidence>
<dbReference type="OMA" id="SINPQHY"/>
<dbReference type="GO" id="GO:2000134">
    <property type="term" value="P:negative regulation of G1/S transition of mitotic cell cycle"/>
    <property type="evidence" value="ECO:0007669"/>
    <property type="project" value="EnsemblFungi"/>
</dbReference>
<feature type="domain" description="Protein kinase" evidence="8">
    <location>
        <begin position="287"/>
        <end position="648"/>
    </location>
</feature>
<dbReference type="InterPro" id="IPR008271">
    <property type="entry name" value="Ser/Thr_kinase_AS"/>
</dbReference>
<dbReference type="PROSITE" id="PS50011">
    <property type="entry name" value="PROTEIN_KINASE_DOM"/>
    <property type="match status" value="1"/>
</dbReference>
<keyword evidence="5 6" id="KW-0067">ATP-binding</keyword>
<dbReference type="Pfam" id="PF00069">
    <property type="entry name" value="Pkinase"/>
    <property type="match status" value="2"/>
</dbReference>
<dbReference type="InterPro" id="IPR017441">
    <property type="entry name" value="Protein_kinase_ATP_BS"/>
</dbReference>
<feature type="compositionally biased region" description="Low complexity" evidence="7">
    <location>
        <begin position="105"/>
        <end position="120"/>
    </location>
</feature>
<dbReference type="EMBL" id="CP017555">
    <property type="protein sequence ID" value="AOW02341.1"/>
    <property type="molecule type" value="Genomic_DNA"/>
</dbReference>
<organism evidence="9 11">
    <name type="scientific">Yarrowia lipolytica</name>
    <name type="common">Candida lipolytica</name>
    <dbReference type="NCBI Taxonomy" id="4952"/>
    <lineage>
        <taxon>Eukaryota</taxon>
        <taxon>Fungi</taxon>
        <taxon>Dikarya</taxon>
        <taxon>Ascomycota</taxon>
        <taxon>Saccharomycotina</taxon>
        <taxon>Dipodascomycetes</taxon>
        <taxon>Dipodascales</taxon>
        <taxon>Dipodascales incertae sedis</taxon>
        <taxon>Yarrowia</taxon>
    </lineage>
</organism>
<name>A0A1D8N9M9_YARLL</name>
<keyword evidence="1" id="KW-0723">Serine/threonine-protein kinase</keyword>
<evidence type="ECO:0000313" key="11">
    <source>
        <dbReference type="Proteomes" id="UP000182444"/>
    </source>
</evidence>
<evidence type="ECO:0000256" key="1">
    <source>
        <dbReference type="ARBA" id="ARBA00022527"/>
    </source>
</evidence>
<reference evidence="9 11" key="1">
    <citation type="journal article" date="2016" name="PLoS ONE">
        <title>Sequence Assembly of Yarrowia lipolytica Strain W29/CLIB89 Shows Transposable Element Diversity.</title>
        <authorList>
            <person name="Magnan C."/>
            <person name="Yu J."/>
            <person name="Chang I."/>
            <person name="Jahn E."/>
            <person name="Kanomata Y."/>
            <person name="Wu J."/>
            <person name="Zeller M."/>
            <person name="Oakes M."/>
            <person name="Baldi P."/>
            <person name="Sandmeyer S."/>
        </authorList>
    </citation>
    <scope>NUCLEOTIDE SEQUENCE [LARGE SCALE GENOMIC DNA]</scope>
    <source>
        <strain evidence="9">CLIB89</strain>
        <strain evidence="11">CLIB89(W29)</strain>
    </source>
</reference>
<dbReference type="VEuPathDB" id="FungiDB:YALI0_C04587g"/>
<dbReference type="VEuPathDB" id="FungiDB:YALI1_C06106g"/>
<sequence>MSTTIASPMSTPTTQDPGPTNNPFRHLQTNYSQLPRHMISPSLDKFSDSSSSYWGSRRSTGTKEPVGLAPEVPQNVVDDELQIIGAQVLRDASPGDGDDEDNSSEHTTASTSGSSTGGSPSKKHQPNWHDFYKNGYPDEVIVIDSDSDDDHGDDVNNTQVAQVATTATTSKTTINRRISSAADLPVKRRKFSQSSTSGSTTATHNTSSSDQQLDTNTHTTLDQDSDKNLLDDDENDTPLTPPPKLRRKIPEVYVRPVADAKKLLASQYDDKDGHYVTTFSDVFTERYVIRKLLGQGTFGKVVSAYDKQTDSLCAIKIIRAVPKYRDASKIELRVLTALADYDAMNKNRCIHLRECFDFRNHVCIVTDLLDISVFDFMRDNRFQPFPGSHIQKLAKQLIKSVAFLHGLGLIHTDLKPENILLKKAAFVRVANKNLGPSSIRKHNYYRAHDPKKTEPKTRNVLKDTCIHLIDFGSAIFDDEYHSSVVSTRHYRAPEIILGVGWSYACDMWSIGCILVELFTGDALFHTHEDFEHLALMEAIIGYPFPKAFVKEMISKKPSAQVGNFFNARSGKLGYPNKDTTTSSRHYIRDTLCLTDLIHTSTQSTKSRSEGANPDGQFWDLFLDLVRKMLVFDPRERITAREALQHDWFKCGISDEGSV</sequence>
<dbReference type="InterPro" id="IPR011009">
    <property type="entry name" value="Kinase-like_dom_sf"/>
</dbReference>
<dbReference type="GO" id="GO:0000122">
    <property type="term" value="P:negative regulation of transcription by RNA polymerase II"/>
    <property type="evidence" value="ECO:0007669"/>
    <property type="project" value="EnsemblFungi"/>
</dbReference>
<feature type="compositionally biased region" description="Polar residues" evidence="7">
    <location>
        <begin position="1"/>
        <end position="33"/>
    </location>
</feature>
<accession>A0A1D8N9M9</accession>
<feature type="binding site" evidence="6">
    <location>
        <position position="316"/>
    </location>
    <ligand>
        <name>ATP</name>
        <dbReference type="ChEBI" id="CHEBI:30616"/>
    </ligand>
</feature>
<reference evidence="10 12" key="2">
    <citation type="submission" date="2018-07" db="EMBL/GenBank/DDBJ databases">
        <title>Draft Genome Assemblies for Five Robust Yarrowia lipolytica Strains Exhibiting High Lipid Production and Pentose Sugar Utilization and Sugar Alcohol Secretion from Undetoxified Lignocellulosic Biomass Hydrolysates.</title>
        <authorList>
            <consortium name="DOE Joint Genome Institute"/>
            <person name="Walker C."/>
            <person name="Ryu S."/>
            <person name="Na H."/>
            <person name="Zane M."/>
            <person name="LaButti K."/>
            <person name="Lipzen A."/>
            <person name="Haridas S."/>
            <person name="Barry K."/>
            <person name="Grigoriev I.V."/>
            <person name="Quarterman J."/>
            <person name="Slininger P."/>
            <person name="Dien B."/>
            <person name="Trinh C.T."/>
        </authorList>
    </citation>
    <scope>NUCLEOTIDE SEQUENCE [LARGE SCALE GENOMIC DNA]</scope>
    <source>
        <strain evidence="10 12">YB392</strain>
    </source>
</reference>
<dbReference type="InterPro" id="IPR051175">
    <property type="entry name" value="CLK_kinases"/>
</dbReference>
<dbReference type="PROSITE" id="PS00107">
    <property type="entry name" value="PROTEIN_KINASE_ATP"/>
    <property type="match status" value="1"/>
</dbReference>
<keyword evidence="2" id="KW-0808">Transferase</keyword>
<evidence type="ECO:0000256" key="7">
    <source>
        <dbReference type="SAM" id="MobiDB-lite"/>
    </source>
</evidence>
<feature type="region of interest" description="Disordered" evidence="7">
    <location>
        <begin position="90"/>
        <end position="248"/>
    </location>
</feature>
<feature type="compositionally biased region" description="Low complexity" evidence="7">
    <location>
        <begin position="192"/>
        <end position="209"/>
    </location>
</feature>
<dbReference type="GO" id="GO:0004674">
    <property type="term" value="F:protein serine/threonine kinase activity"/>
    <property type="evidence" value="ECO:0007669"/>
    <property type="project" value="UniProtKB-KW"/>
</dbReference>
<protein>
    <submittedName>
        <fullName evidence="10">Kinase-like domain-containing protein</fullName>
    </submittedName>
</protein>
<dbReference type="PANTHER" id="PTHR45646:SF11">
    <property type="entry name" value="SERINE_THREONINE-PROTEIN KINASE DOA"/>
    <property type="match status" value="1"/>
</dbReference>
<dbReference type="GO" id="GO:0000920">
    <property type="term" value="P:septum digestion after cytokinesis"/>
    <property type="evidence" value="ECO:0007669"/>
    <property type="project" value="EnsemblFungi"/>
</dbReference>
<dbReference type="SMART" id="SM00220">
    <property type="entry name" value="S_TKc"/>
    <property type="match status" value="1"/>
</dbReference>